<evidence type="ECO:0000313" key="3">
    <source>
        <dbReference type="EMBL" id="GCC31995.1"/>
    </source>
</evidence>
<proteinExistence type="inferred from homology"/>
<protein>
    <submittedName>
        <fullName evidence="3">Uncharacterized protein</fullName>
    </submittedName>
</protein>
<organism evidence="3 4">
    <name type="scientific">Chiloscyllium punctatum</name>
    <name type="common">Brownbanded bambooshark</name>
    <name type="synonym">Hemiscyllium punctatum</name>
    <dbReference type="NCBI Taxonomy" id="137246"/>
    <lineage>
        <taxon>Eukaryota</taxon>
        <taxon>Metazoa</taxon>
        <taxon>Chordata</taxon>
        <taxon>Craniata</taxon>
        <taxon>Vertebrata</taxon>
        <taxon>Chondrichthyes</taxon>
        <taxon>Elasmobranchii</taxon>
        <taxon>Galeomorphii</taxon>
        <taxon>Galeoidea</taxon>
        <taxon>Orectolobiformes</taxon>
        <taxon>Hemiscylliidae</taxon>
        <taxon>Chiloscyllium</taxon>
    </lineage>
</organism>
<dbReference type="Proteomes" id="UP000287033">
    <property type="component" value="Unassembled WGS sequence"/>
</dbReference>
<dbReference type="InterPro" id="IPR038586">
    <property type="entry name" value="Tctex-1-like_sf"/>
</dbReference>
<gene>
    <name evidence="3" type="ORF">chiPu_0010455</name>
</gene>
<dbReference type="InterPro" id="IPR005334">
    <property type="entry name" value="Tctex-1-like"/>
</dbReference>
<keyword evidence="4" id="KW-1185">Reference proteome</keyword>
<feature type="region of interest" description="Disordered" evidence="2">
    <location>
        <begin position="32"/>
        <end position="76"/>
    </location>
</feature>
<dbReference type="STRING" id="137246.A0A401SNM0"/>
<dbReference type="Pfam" id="PF03645">
    <property type="entry name" value="Tctex-1"/>
    <property type="match status" value="1"/>
</dbReference>
<feature type="compositionally biased region" description="Basic and acidic residues" evidence="2">
    <location>
        <begin position="43"/>
        <end position="59"/>
    </location>
</feature>
<dbReference type="GO" id="GO:0005737">
    <property type="term" value="C:cytoplasm"/>
    <property type="evidence" value="ECO:0007669"/>
    <property type="project" value="TreeGrafter"/>
</dbReference>
<name>A0A401SNM0_CHIPU</name>
<reference evidence="3 4" key="1">
    <citation type="journal article" date="2018" name="Nat. Ecol. Evol.">
        <title>Shark genomes provide insights into elasmobranch evolution and the origin of vertebrates.</title>
        <authorList>
            <person name="Hara Y"/>
            <person name="Yamaguchi K"/>
            <person name="Onimaru K"/>
            <person name="Kadota M"/>
            <person name="Koyanagi M"/>
            <person name="Keeley SD"/>
            <person name="Tatsumi K"/>
            <person name="Tanaka K"/>
            <person name="Motone F"/>
            <person name="Kageyama Y"/>
            <person name="Nozu R"/>
            <person name="Adachi N"/>
            <person name="Nishimura O"/>
            <person name="Nakagawa R"/>
            <person name="Tanegashima C"/>
            <person name="Kiyatake I"/>
            <person name="Matsumoto R"/>
            <person name="Murakumo K"/>
            <person name="Nishida K"/>
            <person name="Terakita A"/>
            <person name="Kuratani S"/>
            <person name="Sato K"/>
            <person name="Hyodo S Kuraku.S."/>
        </authorList>
    </citation>
    <scope>NUCLEOTIDE SEQUENCE [LARGE SCALE GENOMIC DNA]</scope>
</reference>
<comment type="caution">
    <text evidence="3">The sequence shown here is derived from an EMBL/GenBank/DDBJ whole genome shotgun (WGS) entry which is preliminary data.</text>
</comment>
<dbReference type="AlphaFoldDB" id="A0A401SNM0"/>
<evidence type="ECO:0000313" key="4">
    <source>
        <dbReference type="Proteomes" id="UP000287033"/>
    </source>
</evidence>
<dbReference type="OrthoDB" id="10248487at2759"/>
<evidence type="ECO:0000256" key="1">
    <source>
        <dbReference type="ARBA" id="ARBA00005361"/>
    </source>
</evidence>
<dbReference type="PANTHER" id="PTHR21255">
    <property type="entry name" value="T-COMPLEX-ASSOCIATED-TESTIS-EXPRESSED 1/ DYNEIN LIGHT CHAIN"/>
    <property type="match status" value="1"/>
</dbReference>
<dbReference type="GO" id="GO:0005868">
    <property type="term" value="C:cytoplasmic dynein complex"/>
    <property type="evidence" value="ECO:0007669"/>
    <property type="project" value="TreeGrafter"/>
</dbReference>
<dbReference type="CDD" id="cd21451">
    <property type="entry name" value="DLC-like_TCTEX1D"/>
    <property type="match status" value="1"/>
</dbReference>
<sequence length="190" mass="20788">MGSCSFGEAERLKKPSSLEAMRLPRSWCGHLSQGWAPPGGGSELHRSKEKRREKAERLSQRQRPNAGPNSSSSSATNLYVPRAARTFSAEEARAAIRPVLEARLKDAKYEPHGSALAVVELAECVKKAVKALGYERYKIVCYLALGATTSSGLCCSSRAVWSPTVDTYAEVCFQNDSLFALCLVFAVYHE</sequence>
<evidence type="ECO:0000256" key="2">
    <source>
        <dbReference type="SAM" id="MobiDB-lite"/>
    </source>
</evidence>
<dbReference type="OMA" id="GHISKGW"/>
<dbReference type="GO" id="GO:0045505">
    <property type="term" value="F:dynein intermediate chain binding"/>
    <property type="evidence" value="ECO:0007669"/>
    <property type="project" value="TreeGrafter"/>
</dbReference>
<dbReference type="GO" id="GO:0007018">
    <property type="term" value="P:microtubule-based movement"/>
    <property type="evidence" value="ECO:0007669"/>
    <property type="project" value="TreeGrafter"/>
</dbReference>
<dbReference type="EMBL" id="BEZZ01000407">
    <property type="protein sequence ID" value="GCC31995.1"/>
    <property type="molecule type" value="Genomic_DNA"/>
</dbReference>
<comment type="similarity">
    <text evidence="1">Belongs to the dynein light chain Tctex-type family.</text>
</comment>
<dbReference type="PANTHER" id="PTHR21255:SF65">
    <property type="entry name" value="TCTEX1 DOMAIN-CONTAINING PROTEIN 2"/>
    <property type="match status" value="1"/>
</dbReference>
<dbReference type="Gene3D" id="3.30.1140.40">
    <property type="entry name" value="Tctex-1"/>
    <property type="match status" value="1"/>
</dbReference>
<accession>A0A401SNM0</accession>